<dbReference type="InterPro" id="IPR047215">
    <property type="entry name" value="Galactose_mutarotase-like"/>
</dbReference>
<proteinExistence type="inferred from homology"/>
<dbReference type="PROSITE" id="PS51257">
    <property type="entry name" value="PROKAR_LIPOPROTEIN"/>
    <property type="match status" value="1"/>
</dbReference>
<dbReference type="GO" id="GO:0005737">
    <property type="term" value="C:cytoplasm"/>
    <property type="evidence" value="ECO:0007669"/>
    <property type="project" value="TreeGrafter"/>
</dbReference>
<evidence type="ECO:0000256" key="7">
    <source>
        <dbReference type="ARBA" id="ARBA00023277"/>
    </source>
</evidence>
<feature type="binding site" evidence="10">
    <location>
        <position position="276"/>
    </location>
    <ligand>
        <name>beta-D-galactose</name>
        <dbReference type="ChEBI" id="CHEBI:27667"/>
    </ligand>
</feature>
<comment type="cofactor">
    <cofactor evidence="1">
        <name>Ca(2+)</name>
        <dbReference type="ChEBI" id="CHEBI:29108"/>
    </cofactor>
</comment>
<dbReference type="GO" id="GO:0006006">
    <property type="term" value="P:glucose metabolic process"/>
    <property type="evidence" value="ECO:0007669"/>
    <property type="project" value="TreeGrafter"/>
</dbReference>
<comment type="subunit">
    <text evidence="4">Monomer.</text>
</comment>
<feature type="active site" description="Proton acceptor" evidence="9">
    <location>
        <position position="341"/>
    </location>
</feature>
<keyword evidence="6 8" id="KW-0413">Isomerase</keyword>
<evidence type="ECO:0000256" key="3">
    <source>
        <dbReference type="ARBA" id="ARBA00006206"/>
    </source>
</evidence>
<dbReference type="CDD" id="cd09019">
    <property type="entry name" value="galactose_mutarotase_like"/>
    <property type="match status" value="1"/>
</dbReference>
<name>A0A1T5ADK8_9BACT</name>
<evidence type="ECO:0000256" key="8">
    <source>
        <dbReference type="PIRNR" id="PIRNR005096"/>
    </source>
</evidence>
<evidence type="ECO:0000256" key="11">
    <source>
        <dbReference type="PIRSR" id="PIRSR005096-3"/>
    </source>
</evidence>
<keyword evidence="7 8" id="KW-0119">Carbohydrate metabolism</keyword>
<dbReference type="NCBIfam" id="NF008277">
    <property type="entry name" value="PRK11055.1"/>
    <property type="match status" value="1"/>
</dbReference>
<evidence type="ECO:0000313" key="12">
    <source>
        <dbReference type="EMBL" id="SKB33010.1"/>
    </source>
</evidence>
<dbReference type="Proteomes" id="UP000191055">
    <property type="component" value="Unassembled WGS sequence"/>
</dbReference>
<evidence type="ECO:0000256" key="9">
    <source>
        <dbReference type="PIRSR" id="PIRSR005096-1"/>
    </source>
</evidence>
<comment type="pathway">
    <text evidence="2 8">Carbohydrate metabolism; hexose metabolism.</text>
</comment>
<feature type="binding site" evidence="11">
    <location>
        <begin position="113"/>
        <end position="114"/>
    </location>
    <ligand>
        <name>beta-D-galactose</name>
        <dbReference type="ChEBI" id="CHEBI:27667"/>
    </ligand>
</feature>
<evidence type="ECO:0000256" key="10">
    <source>
        <dbReference type="PIRSR" id="PIRSR005096-2"/>
    </source>
</evidence>
<gene>
    <name evidence="12" type="ORF">SAMN03080601_00216</name>
</gene>
<comment type="catalytic activity">
    <reaction evidence="8">
        <text>alpha-D-glucose = beta-D-glucose</text>
        <dbReference type="Rhea" id="RHEA:10264"/>
        <dbReference type="ChEBI" id="CHEBI:15903"/>
        <dbReference type="ChEBI" id="CHEBI:17925"/>
        <dbReference type="EC" id="5.1.3.3"/>
    </reaction>
</comment>
<dbReference type="SUPFAM" id="SSF74650">
    <property type="entry name" value="Galactose mutarotase-like"/>
    <property type="match status" value="1"/>
</dbReference>
<evidence type="ECO:0000256" key="1">
    <source>
        <dbReference type="ARBA" id="ARBA00001913"/>
    </source>
</evidence>
<dbReference type="PIRSF" id="PIRSF005096">
    <property type="entry name" value="GALM"/>
    <property type="match status" value="1"/>
</dbReference>
<evidence type="ECO:0000256" key="5">
    <source>
        <dbReference type="ARBA" id="ARBA00022837"/>
    </source>
</evidence>
<dbReference type="InterPro" id="IPR008183">
    <property type="entry name" value="Aldose_1/G6P_1-epimerase"/>
</dbReference>
<evidence type="ECO:0000256" key="2">
    <source>
        <dbReference type="ARBA" id="ARBA00005028"/>
    </source>
</evidence>
<dbReference type="GO" id="GO:0030246">
    <property type="term" value="F:carbohydrate binding"/>
    <property type="evidence" value="ECO:0007669"/>
    <property type="project" value="InterPro"/>
</dbReference>
<dbReference type="GO" id="GO:0004034">
    <property type="term" value="F:aldose 1-epimerase activity"/>
    <property type="evidence" value="ECO:0007669"/>
    <property type="project" value="UniProtKB-EC"/>
</dbReference>
<protein>
    <recommendedName>
        <fullName evidence="8">Aldose 1-epimerase</fullName>
        <ecNumber evidence="8">5.1.3.3</ecNumber>
    </recommendedName>
</protein>
<accession>A0A1T5ADK8</accession>
<dbReference type="STRING" id="889453.SAMN03080601_00216"/>
<evidence type="ECO:0000313" key="13">
    <source>
        <dbReference type="Proteomes" id="UP000191055"/>
    </source>
</evidence>
<dbReference type="GO" id="GO:0033499">
    <property type="term" value="P:galactose catabolic process via UDP-galactose, Leloir pathway"/>
    <property type="evidence" value="ECO:0007669"/>
    <property type="project" value="TreeGrafter"/>
</dbReference>
<dbReference type="EC" id="5.1.3.3" evidence="8"/>
<sequence length="376" mass="41292">MIVKRNLKFNIIASFILVGTMLMSCGDGIKKLSDNMTVQEFGTMPTGEVVELYTITSTTGVEVKIMTYGGTITSIKTPDKSGEFTNITLGFDSFEPYLEGTPYFGAIIGRFGNRIANGVFTLDGETFQLATNDGPNHLHGGDVGFDKVLWNAEPLLSTEKPALRLTYLSPDGEEGYPGNLSVEVIYTLDGNNLRIDYRAETDKATPINLTNHAYYNLAGKGTILDHQLTLNAPQYTPVNEHLIPTGEILDVTNTPFDFLYSQYIGARINNVPGGYDHSFVLAPHDGSGLNFAAKLKEPKSGRTMEIFTSEPAIQFYSGNFLDGTLSSGDFVFEQYAALCLETQHFPDSPNHPHFPNTILRPGEVYETTTVMTFGVE</sequence>
<keyword evidence="13" id="KW-1185">Reference proteome</keyword>
<dbReference type="Pfam" id="PF01263">
    <property type="entry name" value="Aldose_epim"/>
    <property type="match status" value="1"/>
</dbReference>
<feature type="binding site" evidence="11">
    <location>
        <begin position="212"/>
        <end position="214"/>
    </location>
    <ligand>
        <name>beta-D-galactose</name>
        <dbReference type="ChEBI" id="CHEBI:27667"/>
    </ligand>
</feature>
<comment type="similarity">
    <text evidence="3 8">Belongs to the aldose epimerase family.</text>
</comment>
<dbReference type="InterPro" id="IPR011013">
    <property type="entry name" value="Gal_mutarotase_sf_dom"/>
</dbReference>
<reference evidence="12 13" key="1">
    <citation type="submission" date="2017-02" db="EMBL/GenBank/DDBJ databases">
        <authorList>
            <person name="Peterson S.W."/>
        </authorList>
    </citation>
    <scope>NUCLEOTIDE SEQUENCE [LARGE SCALE GENOMIC DNA]</scope>
    <source>
        <strain evidence="12 13">DSM 24412</strain>
    </source>
</reference>
<organism evidence="12 13">
    <name type="scientific">Alkalitalea saponilacus</name>
    <dbReference type="NCBI Taxonomy" id="889453"/>
    <lineage>
        <taxon>Bacteria</taxon>
        <taxon>Pseudomonadati</taxon>
        <taxon>Bacteroidota</taxon>
        <taxon>Bacteroidia</taxon>
        <taxon>Marinilabiliales</taxon>
        <taxon>Marinilabiliaceae</taxon>
        <taxon>Alkalitalea</taxon>
    </lineage>
</organism>
<feature type="active site" description="Proton donor" evidence="9">
    <location>
        <position position="212"/>
    </location>
</feature>
<evidence type="ECO:0000256" key="6">
    <source>
        <dbReference type="ARBA" id="ARBA00023235"/>
    </source>
</evidence>
<dbReference type="InterPro" id="IPR015443">
    <property type="entry name" value="Aldose_1-epimerase"/>
</dbReference>
<dbReference type="Gene3D" id="2.70.98.10">
    <property type="match status" value="1"/>
</dbReference>
<dbReference type="UniPathway" id="UPA00242"/>
<dbReference type="PANTHER" id="PTHR10091:SF0">
    <property type="entry name" value="GALACTOSE MUTAROTASE"/>
    <property type="match status" value="1"/>
</dbReference>
<dbReference type="AlphaFoldDB" id="A0A1T5ADK8"/>
<dbReference type="PANTHER" id="PTHR10091">
    <property type="entry name" value="ALDOSE-1-EPIMERASE"/>
    <property type="match status" value="1"/>
</dbReference>
<keyword evidence="5" id="KW-0106">Calcium</keyword>
<dbReference type="EMBL" id="FUYV01000001">
    <property type="protein sequence ID" value="SKB33010.1"/>
    <property type="molecule type" value="Genomic_DNA"/>
</dbReference>
<evidence type="ECO:0000256" key="4">
    <source>
        <dbReference type="ARBA" id="ARBA00011245"/>
    </source>
</evidence>
<dbReference type="InterPro" id="IPR014718">
    <property type="entry name" value="GH-type_carb-bd"/>
</dbReference>